<name>A0A0P1BP09_9BASI</name>
<dbReference type="AlphaFoldDB" id="A0A0P1BP09"/>
<protein>
    <submittedName>
        <fullName evidence="1">Uncharacterized protein</fullName>
    </submittedName>
</protein>
<reference evidence="1 2" key="1">
    <citation type="submission" date="2014-09" db="EMBL/GenBank/DDBJ databases">
        <authorList>
            <person name="Magalhaes I.L.F."/>
            <person name="Oliveira U."/>
            <person name="Santos F.R."/>
            <person name="Vidigal T.H.D.A."/>
            <person name="Brescovit A.D."/>
            <person name="Santos A.J."/>
        </authorList>
    </citation>
    <scope>NUCLEOTIDE SEQUENCE [LARGE SCALE GENOMIC DNA]</scope>
</reference>
<evidence type="ECO:0000313" key="2">
    <source>
        <dbReference type="Proteomes" id="UP000054845"/>
    </source>
</evidence>
<sequence>MVHRVARPLRRCHTRFVERSRQRVAITQGTFRRMQRGLDSGGPSVATCDVGSALPIKDERVERYGRDVHRANRSSRCAS</sequence>
<dbReference type="EMBL" id="CCYA01000270">
    <property type="protein sequence ID" value="CEH18126.1"/>
    <property type="molecule type" value="Genomic_DNA"/>
</dbReference>
<evidence type="ECO:0000313" key="1">
    <source>
        <dbReference type="EMBL" id="CEH18126.1"/>
    </source>
</evidence>
<dbReference type="Proteomes" id="UP000054845">
    <property type="component" value="Unassembled WGS sequence"/>
</dbReference>
<accession>A0A0P1BP09</accession>
<organism evidence="1 2">
    <name type="scientific">Ceraceosorus bombacis</name>
    <dbReference type="NCBI Taxonomy" id="401625"/>
    <lineage>
        <taxon>Eukaryota</taxon>
        <taxon>Fungi</taxon>
        <taxon>Dikarya</taxon>
        <taxon>Basidiomycota</taxon>
        <taxon>Ustilaginomycotina</taxon>
        <taxon>Exobasidiomycetes</taxon>
        <taxon>Ceraceosorales</taxon>
        <taxon>Ceraceosoraceae</taxon>
        <taxon>Ceraceosorus</taxon>
    </lineage>
</organism>
<keyword evidence="2" id="KW-1185">Reference proteome</keyword>
<proteinExistence type="predicted"/>